<sequence>MASLFAPIAISMLTGRVLTRVQGSMPDPLLRASLVARRRLSLLMLGGLISPRNRSAGSERDPEPSLDPGLIGDLYVPCAEIKPQKSNPLLDQLIELASQDVAGSNLTSDRNTASPVPLDLSPKTPCRNNSVTGDQEEDHRIAHQMPFTSLLMMTAPSGFVDFKGTEQGVDDEEVMWSSRPTTDRNTQIWDFNLGRSRDHNESSELESEYGMNNSGFTIKSYNDLLKDNSISTTKILEDIYHSNCPSSVLSADIHHIHPQDSKVSMSGKSKSNPNNSSANASTLSGNNIAAIVPSIGFLHDPGSGSNTKEISFGEQPIISNEVKATNKIDSELFAQNRGNAMLRYREKRKNRRYEKHIRYESRKARADSRKRVKGRFVKSTEVDAENAG</sequence>
<dbReference type="Gramene" id="ONK56135">
    <property type="protein sequence ID" value="ONK56135"/>
    <property type="gene ID" value="A4U43_C10F4480"/>
</dbReference>
<feature type="compositionally biased region" description="Basic and acidic residues" evidence="5">
    <location>
        <begin position="356"/>
        <end position="369"/>
    </location>
</feature>
<keyword evidence="2" id="KW-0677">Repeat</keyword>
<reference evidence="8" key="1">
    <citation type="journal article" date="2017" name="Nat. Commun.">
        <title>The asparagus genome sheds light on the origin and evolution of a young Y chromosome.</title>
        <authorList>
            <person name="Harkess A."/>
            <person name="Zhou J."/>
            <person name="Xu C."/>
            <person name="Bowers J.E."/>
            <person name="Van der Hulst R."/>
            <person name="Ayyampalayam S."/>
            <person name="Mercati F."/>
            <person name="Riccardi P."/>
            <person name="McKain M.R."/>
            <person name="Kakrana A."/>
            <person name="Tang H."/>
            <person name="Ray J."/>
            <person name="Groenendijk J."/>
            <person name="Arikit S."/>
            <person name="Mathioni S.M."/>
            <person name="Nakano M."/>
            <person name="Shan H."/>
            <person name="Telgmann-Rauber A."/>
            <person name="Kanno A."/>
            <person name="Yue Z."/>
            <person name="Chen H."/>
            <person name="Li W."/>
            <person name="Chen Y."/>
            <person name="Xu X."/>
            <person name="Zhang Y."/>
            <person name="Luo S."/>
            <person name="Chen H."/>
            <person name="Gao J."/>
            <person name="Mao Z."/>
            <person name="Pires J.C."/>
            <person name="Luo M."/>
            <person name="Kudrna D."/>
            <person name="Wing R.A."/>
            <person name="Meyers B.C."/>
            <person name="Yi K."/>
            <person name="Kong H."/>
            <person name="Lavrijsen P."/>
            <person name="Sunseri F."/>
            <person name="Falavigna A."/>
            <person name="Ye Y."/>
            <person name="Leebens-Mack J.H."/>
            <person name="Chen G."/>
        </authorList>
    </citation>
    <scope>NUCLEOTIDE SEQUENCE [LARGE SCALE GENOMIC DNA]</scope>
    <source>
        <strain evidence="8">cv. DH0086</strain>
    </source>
</reference>
<evidence type="ECO:0000256" key="3">
    <source>
        <dbReference type="ARBA" id="ARBA00023242"/>
    </source>
</evidence>
<dbReference type="InterPro" id="IPR010402">
    <property type="entry name" value="CCT_domain"/>
</dbReference>
<keyword evidence="3 4" id="KW-0539">Nucleus</keyword>
<gene>
    <name evidence="7" type="ORF">A4U43_C10F4480</name>
</gene>
<organism evidence="7 8">
    <name type="scientific">Asparagus officinalis</name>
    <name type="common">Garden asparagus</name>
    <dbReference type="NCBI Taxonomy" id="4686"/>
    <lineage>
        <taxon>Eukaryota</taxon>
        <taxon>Viridiplantae</taxon>
        <taxon>Streptophyta</taxon>
        <taxon>Embryophyta</taxon>
        <taxon>Tracheophyta</taxon>
        <taxon>Spermatophyta</taxon>
        <taxon>Magnoliopsida</taxon>
        <taxon>Liliopsida</taxon>
        <taxon>Asparagales</taxon>
        <taxon>Asparagaceae</taxon>
        <taxon>Asparagoideae</taxon>
        <taxon>Asparagus</taxon>
    </lineage>
</organism>
<dbReference type="Proteomes" id="UP000243459">
    <property type="component" value="Chromosome 10"/>
</dbReference>
<name>A0A5P1E3W4_ASPOF</name>
<evidence type="ECO:0000256" key="5">
    <source>
        <dbReference type="SAM" id="MobiDB-lite"/>
    </source>
</evidence>
<evidence type="ECO:0000259" key="6">
    <source>
        <dbReference type="PROSITE" id="PS51017"/>
    </source>
</evidence>
<dbReference type="AlphaFoldDB" id="A0A5P1E3W4"/>
<feature type="compositionally biased region" description="Low complexity" evidence="5">
    <location>
        <begin position="264"/>
        <end position="282"/>
    </location>
</feature>
<accession>A0A5P1E3W4</accession>
<evidence type="ECO:0000313" key="7">
    <source>
        <dbReference type="EMBL" id="ONK56135.1"/>
    </source>
</evidence>
<feature type="region of interest" description="Disordered" evidence="5">
    <location>
        <begin position="258"/>
        <end position="282"/>
    </location>
</feature>
<dbReference type="PANTHER" id="PTHR31717">
    <property type="entry name" value="ZINC FINGER PROTEIN CONSTANS-LIKE 10"/>
    <property type="match status" value="1"/>
</dbReference>
<protein>
    <recommendedName>
        <fullName evidence="6">CCT domain-containing protein</fullName>
    </recommendedName>
</protein>
<dbReference type="PROSITE" id="PS51017">
    <property type="entry name" value="CCT"/>
    <property type="match status" value="1"/>
</dbReference>
<feature type="compositionally biased region" description="Polar residues" evidence="5">
    <location>
        <begin position="104"/>
        <end position="114"/>
    </location>
</feature>
<dbReference type="Pfam" id="PF06203">
    <property type="entry name" value="CCT"/>
    <property type="match status" value="1"/>
</dbReference>
<dbReference type="GO" id="GO:0005634">
    <property type="term" value="C:nucleus"/>
    <property type="evidence" value="ECO:0007669"/>
    <property type="project" value="UniProtKB-SubCell"/>
</dbReference>
<evidence type="ECO:0000256" key="1">
    <source>
        <dbReference type="ARBA" id="ARBA00004123"/>
    </source>
</evidence>
<keyword evidence="8" id="KW-1185">Reference proteome</keyword>
<evidence type="ECO:0000313" key="8">
    <source>
        <dbReference type="Proteomes" id="UP000243459"/>
    </source>
</evidence>
<evidence type="ECO:0000256" key="2">
    <source>
        <dbReference type="ARBA" id="ARBA00022737"/>
    </source>
</evidence>
<proteinExistence type="predicted"/>
<evidence type="ECO:0000256" key="4">
    <source>
        <dbReference type="PROSITE-ProRule" id="PRU00357"/>
    </source>
</evidence>
<dbReference type="PANTHER" id="PTHR31717:SF45">
    <property type="entry name" value="ZINC FINGER PROTEIN CONSTANS-LIKE 14-RELATED"/>
    <property type="match status" value="1"/>
</dbReference>
<comment type="subcellular location">
    <subcellularLocation>
        <location evidence="1 4">Nucleus</location>
    </subcellularLocation>
</comment>
<feature type="region of interest" description="Disordered" evidence="5">
    <location>
        <begin position="353"/>
        <end position="388"/>
    </location>
</feature>
<feature type="domain" description="CCT" evidence="6">
    <location>
        <begin position="337"/>
        <end position="379"/>
    </location>
</feature>
<dbReference type="EMBL" id="CM007390">
    <property type="protein sequence ID" value="ONK56135.1"/>
    <property type="molecule type" value="Genomic_DNA"/>
</dbReference>
<feature type="region of interest" description="Disordered" evidence="5">
    <location>
        <begin position="104"/>
        <end position="137"/>
    </location>
</feature>